<evidence type="ECO:0000256" key="3">
    <source>
        <dbReference type="ARBA" id="ARBA00012054"/>
    </source>
</evidence>
<dbReference type="GO" id="GO:0019521">
    <property type="term" value="P:D-gluconate metabolic process"/>
    <property type="evidence" value="ECO:0007669"/>
    <property type="project" value="UniProtKB-KW"/>
</dbReference>
<proteinExistence type="inferred from homology"/>
<evidence type="ECO:0000256" key="10">
    <source>
        <dbReference type="RuleBase" id="RU363066"/>
    </source>
</evidence>
<keyword evidence="7 10" id="KW-0067">ATP-binding</keyword>
<dbReference type="AlphaFoldDB" id="A0A1H0YYR9"/>
<feature type="region of interest" description="Disordered" evidence="11">
    <location>
        <begin position="43"/>
        <end position="66"/>
    </location>
</feature>
<dbReference type="RefSeq" id="WP_010154879.1">
    <property type="nucleotide sequence ID" value="NZ_FNKB01000001.1"/>
</dbReference>
<evidence type="ECO:0000256" key="6">
    <source>
        <dbReference type="ARBA" id="ARBA00022777"/>
    </source>
</evidence>
<dbReference type="STRING" id="1079994.SAMN04488565_1303"/>
<dbReference type="PANTHER" id="PTHR43442:SF3">
    <property type="entry name" value="GLUCONOKINASE-RELATED"/>
    <property type="match status" value="1"/>
</dbReference>
<dbReference type="Gene3D" id="3.40.50.300">
    <property type="entry name" value="P-loop containing nucleotide triphosphate hydrolases"/>
    <property type="match status" value="1"/>
</dbReference>
<evidence type="ECO:0000256" key="9">
    <source>
        <dbReference type="ARBA" id="ARBA00048090"/>
    </source>
</evidence>
<protein>
    <recommendedName>
        <fullName evidence="3 10">Gluconokinase</fullName>
        <ecNumber evidence="3 10">2.7.1.12</ecNumber>
    </recommendedName>
</protein>
<evidence type="ECO:0000313" key="12">
    <source>
        <dbReference type="EMBL" id="SDQ20323.1"/>
    </source>
</evidence>
<dbReference type="SUPFAM" id="SSF52540">
    <property type="entry name" value="P-loop containing nucleoside triphosphate hydrolases"/>
    <property type="match status" value="1"/>
</dbReference>
<evidence type="ECO:0000256" key="4">
    <source>
        <dbReference type="ARBA" id="ARBA00022679"/>
    </source>
</evidence>
<evidence type="ECO:0000256" key="8">
    <source>
        <dbReference type="ARBA" id="ARBA00023064"/>
    </source>
</evidence>
<keyword evidence="6 10" id="KW-0418">Kinase</keyword>
<organism evidence="12 13">
    <name type="scientific">Leucobacter chromiiresistens</name>
    <dbReference type="NCBI Taxonomy" id="1079994"/>
    <lineage>
        <taxon>Bacteria</taxon>
        <taxon>Bacillati</taxon>
        <taxon>Actinomycetota</taxon>
        <taxon>Actinomycetes</taxon>
        <taxon>Micrococcales</taxon>
        <taxon>Microbacteriaceae</taxon>
        <taxon>Leucobacter</taxon>
    </lineage>
</organism>
<dbReference type="InterPro" id="IPR006001">
    <property type="entry name" value="Therm_gnt_kin"/>
</dbReference>
<evidence type="ECO:0000256" key="11">
    <source>
        <dbReference type="SAM" id="MobiDB-lite"/>
    </source>
</evidence>
<comment type="pathway">
    <text evidence="1">Carbohydrate acid metabolism.</text>
</comment>
<feature type="compositionally biased region" description="Basic and acidic residues" evidence="11">
    <location>
        <begin position="45"/>
        <end position="56"/>
    </location>
</feature>
<evidence type="ECO:0000256" key="5">
    <source>
        <dbReference type="ARBA" id="ARBA00022741"/>
    </source>
</evidence>
<dbReference type="FunFam" id="3.40.50.300:FF:000522">
    <property type="entry name" value="Gluconokinase"/>
    <property type="match status" value="1"/>
</dbReference>
<dbReference type="GO" id="GO:0005524">
    <property type="term" value="F:ATP binding"/>
    <property type="evidence" value="ECO:0007669"/>
    <property type="project" value="UniProtKB-KW"/>
</dbReference>
<dbReference type="EC" id="2.7.1.12" evidence="3 10"/>
<dbReference type="CDD" id="cd02021">
    <property type="entry name" value="GntK"/>
    <property type="match status" value="1"/>
</dbReference>
<dbReference type="NCBIfam" id="TIGR01313">
    <property type="entry name" value="therm_gnt_kin"/>
    <property type="match status" value="1"/>
</dbReference>
<dbReference type="Pfam" id="PF13671">
    <property type="entry name" value="AAA_33"/>
    <property type="match status" value="1"/>
</dbReference>
<dbReference type="InterPro" id="IPR027417">
    <property type="entry name" value="P-loop_NTPase"/>
</dbReference>
<keyword evidence="8" id="KW-0311">Gluconate utilization</keyword>
<evidence type="ECO:0000256" key="7">
    <source>
        <dbReference type="ARBA" id="ARBA00022840"/>
    </source>
</evidence>
<evidence type="ECO:0000256" key="2">
    <source>
        <dbReference type="ARBA" id="ARBA00008420"/>
    </source>
</evidence>
<reference evidence="12 13" key="1">
    <citation type="submission" date="2016-10" db="EMBL/GenBank/DDBJ databases">
        <authorList>
            <person name="de Groot N.N."/>
        </authorList>
    </citation>
    <scope>NUCLEOTIDE SEQUENCE [LARGE SCALE GENOMIC DNA]</scope>
    <source>
        <strain evidence="12 13">DSM 22788</strain>
    </source>
</reference>
<dbReference type="PANTHER" id="PTHR43442">
    <property type="entry name" value="GLUCONOKINASE-RELATED"/>
    <property type="match status" value="1"/>
</dbReference>
<evidence type="ECO:0000313" key="13">
    <source>
        <dbReference type="Proteomes" id="UP000182690"/>
    </source>
</evidence>
<dbReference type="GO" id="GO:0005737">
    <property type="term" value="C:cytoplasm"/>
    <property type="evidence" value="ECO:0007669"/>
    <property type="project" value="TreeGrafter"/>
</dbReference>
<accession>A0A1H0YYR9</accession>
<sequence>MLTEAEFLADAVMQADAAGLVDTVPQADAAVRAAGRVLSGASAWHTERMDRDRTEHSSGTSPHTSGRAIVVMGASGSGKSTIAAALAAELGAWYIDADDLHTPAAVEQMRRGVPLTDEDRWPWLEVIGARIARETADGAHLVVACSALRRVYRDRLRSGSGADLQFVLLQVPRDVLIERVRGRSGHFMPATLIDSQLATLEPLGADEPGFTVDASCREVEVLDRIEQHLGR</sequence>
<comment type="similarity">
    <text evidence="2 10">Belongs to the gluconokinase GntK/GntV family.</text>
</comment>
<dbReference type="EMBL" id="FNKB01000001">
    <property type="protein sequence ID" value="SDQ20323.1"/>
    <property type="molecule type" value="Genomic_DNA"/>
</dbReference>
<evidence type="ECO:0000256" key="1">
    <source>
        <dbReference type="ARBA" id="ARBA00004761"/>
    </source>
</evidence>
<name>A0A1H0YYR9_9MICO</name>
<gene>
    <name evidence="12" type="ORF">SAMN04488565_1303</name>
</gene>
<dbReference type="GO" id="GO:0046316">
    <property type="term" value="F:gluconokinase activity"/>
    <property type="evidence" value="ECO:0007669"/>
    <property type="project" value="UniProtKB-EC"/>
</dbReference>
<keyword evidence="5 10" id="KW-0547">Nucleotide-binding</keyword>
<dbReference type="Proteomes" id="UP000182690">
    <property type="component" value="Unassembled WGS sequence"/>
</dbReference>
<comment type="catalytic activity">
    <reaction evidence="9 10">
        <text>D-gluconate + ATP = 6-phospho-D-gluconate + ADP + H(+)</text>
        <dbReference type="Rhea" id="RHEA:19433"/>
        <dbReference type="ChEBI" id="CHEBI:15378"/>
        <dbReference type="ChEBI" id="CHEBI:18391"/>
        <dbReference type="ChEBI" id="CHEBI:30616"/>
        <dbReference type="ChEBI" id="CHEBI:58759"/>
        <dbReference type="ChEBI" id="CHEBI:456216"/>
        <dbReference type="EC" id="2.7.1.12"/>
    </reaction>
</comment>
<keyword evidence="4 10" id="KW-0808">Transferase</keyword>
<dbReference type="eggNOG" id="COG3265">
    <property type="taxonomic scope" value="Bacteria"/>
</dbReference>